<feature type="transmembrane region" description="Helical" evidence="8">
    <location>
        <begin position="37"/>
        <end position="58"/>
    </location>
</feature>
<keyword evidence="7 8" id="KW-0472">Membrane</keyword>
<evidence type="ECO:0000256" key="1">
    <source>
        <dbReference type="ARBA" id="ARBA00004370"/>
    </source>
</evidence>
<gene>
    <name evidence="9" type="ORF">SAMN02745691_00357</name>
</gene>
<dbReference type="GO" id="GO:0009306">
    <property type="term" value="P:protein secretion"/>
    <property type="evidence" value="ECO:0007669"/>
    <property type="project" value="InterPro"/>
</dbReference>
<dbReference type="RefSeq" id="WP_073992642.1">
    <property type="nucleotide sequence ID" value="NZ_FQYT01000003.1"/>
</dbReference>
<comment type="subcellular location">
    <subcellularLocation>
        <location evidence="1">Membrane</location>
    </subcellularLocation>
</comment>
<dbReference type="InterPro" id="IPR038379">
    <property type="entry name" value="SecE_sf"/>
</dbReference>
<dbReference type="STRING" id="1122934.SAMN02745691_00357"/>
<evidence type="ECO:0000256" key="6">
    <source>
        <dbReference type="ARBA" id="ARBA00023010"/>
    </source>
</evidence>
<dbReference type="InterPro" id="IPR005807">
    <property type="entry name" value="SecE_bac"/>
</dbReference>
<evidence type="ECO:0000313" key="9">
    <source>
        <dbReference type="EMBL" id="SHI47756.1"/>
    </source>
</evidence>
<dbReference type="InterPro" id="IPR001901">
    <property type="entry name" value="Translocase_SecE/Sec61-g"/>
</dbReference>
<evidence type="ECO:0000256" key="2">
    <source>
        <dbReference type="ARBA" id="ARBA00022448"/>
    </source>
</evidence>
<keyword evidence="4" id="KW-0653">Protein transport</keyword>
<keyword evidence="3 8" id="KW-0812">Transmembrane</keyword>
<keyword evidence="5 8" id="KW-1133">Transmembrane helix</keyword>
<dbReference type="GO" id="GO:0006886">
    <property type="term" value="P:intracellular protein transport"/>
    <property type="evidence" value="ECO:0007669"/>
    <property type="project" value="InterPro"/>
</dbReference>
<dbReference type="AlphaFoldDB" id="A0A1M6BGE7"/>
<dbReference type="OrthoDB" id="9807958at2"/>
<evidence type="ECO:0000256" key="7">
    <source>
        <dbReference type="ARBA" id="ARBA00023136"/>
    </source>
</evidence>
<keyword evidence="2" id="KW-0813">Transport</keyword>
<dbReference type="Pfam" id="PF00584">
    <property type="entry name" value="SecE"/>
    <property type="match status" value="1"/>
</dbReference>
<dbReference type="GO" id="GO:0006605">
    <property type="term" value="P:protein targeting"/>
    <property type="evidence" value="ECO:0007669"/>
    <property type="project" value="InterPro"/>
</dbReference>
<evidence type="ECO:0000256" key="5">
    <source>
        <dbReference type="ARBA" id="ARBA00022989"/>
    </source>
</evidence>
<sequence>MGETAAEKKGIKTWFRGLKVEFKKIIWPDKRSAAKQTVAVIAISVVLGAVIKVLDMLIQVGMKFIA</sequence>
<dbReference type="Gene3D" id="1.20.5.1030">
    <property type="entry name" value="Preprotein translocase secy subunit"/>
    <property type="match status" value="1"/>
</dbReference>
<accession>A0A1M6BGE7</accession>
<dbReference type="GO" id="GO:0016020">
    <property type="term" value="C:membrane"/>
    <property type="evidence" value="ECO:0007669"/>
    <property type="project" value="UniProtKB-SubCell"/>
</dbReference>
<dbReference type="EMBL" id="FQYT01000003">
    <property type="protein sequence ID" value="SHI47756.1"/>
    <property type="molecule type" value="Genomic_DNA"/>
</dbReference>
<evidence type="ECO:0000256" key="3">
    <source>
        <dbReference type="ARBA" id="ARBA00022692"/>
    </source>
</evidence>
<evidence type="ECO:0000313" key="10">
    <source>
        <dbReference type="Proteomes" id="UP000184342"/>
    </source>
</evidence>
<dbReference type="Proteomes" id="UP000184342">
    <property type="component" value="Unassembled WGS sequence"/>
</dbReference>
<protein>
    <submittedName>
        <fullName evidence="9">Preprotein translocase subunit SecE</fullName>
    </submittedName>
</protein>
<organism evidence="9 10">
    <name type="scientific">Parasporobacterium paucivorans DSM 15970</name>
    <dbReference type="NCBI Taxonomy" id="1122934"/>
    <lineage>
        <taxon>Bacteria</taxon>
        <taxon>Bacillati</taxon>
        <taxon>Bacillota</taxon>
        <taxon>Clostridia</taxon>
        <taxon>Lachnospirales</taxon>
        <taxon>Lachnospiraceae</taxon>
        <taxon>Parasporobacterium</taxon>
    </lineage>
</organism>
<evidence type="ECO:0000256" key="8">
    <source>
        <dbReference type="SAM" id="Phobius"/>
    </source>
</evidence>
<proteinExistence type="predicted"/>
<reference evidence="9 10" key="1">
    <citation type="submission" date="2016-11" db="EMBL/GenBank/DDBJ databases">
        <authorList>
            <person name="Jaros S."/>
            <person name="Januszkiewicz K."/>
            <person name="Wedrychowicz H."/>
        </authorList>
    </citation>
    <scope>NUCLEOTIDE SEQUENCE [LARGE SCALE GENOMIC DNA]</scope>
    <source>
        <strain evidence="9 10">DSM 15970</strain>
    </source>
</reference>
<name>A0A1M6BGE7_9FIRM</name>
<evidence type="ECO:0000256" key="4">
    <source>
        <dbReference type="ARBA" id="ARBA00022927"/>
    </source>
</evidence>
<keyword evidence="6" id="KW-0811">Translocation</keyword>
<dbReference type="NCBIfam" id="TIGR00964">
    <property type="entry name" value="secE_bact"/>
    <property type="match status" value="1"/>
</dbReference>
<keyword evidence="10" id="KW-1185">Reference proteome</keyword>
<dbReference type="GO" id="GO:0008320">
    <property type="term" value="F:protein transmembrane transporter activity"/>
    <property type="evidence" value="ECO:0007669"/>
    <property type="project" value="InterPro"/>
</dbReference>